<proteinExistence type="predicted"/>
<evidence type="ECO:0000256" key="1">
    <source>
        <dbReference type="SAM" id="Phobius"/>
    </source>
</evidence>
<gene>
    <name evidence="2" type="ORF">UFOPK3342_01031</name>
</gene>
<protein>
    <submittedName>
        <fullName evidence="2">Unannotated protein</fullName>
    </submittedName>
</protein>
<feature type="transmembrane region" description="Helical" evidence="1">
    <location>
        <begin position="12"/>
        <end position="35"/>
    </location>
</feature>
<sequence>MWDEGSGTGGYIWFMFLTLPVGFFLVVVGLVMFVVRRLR</sequence>
<reference evidence="2" key="1">
    <citation type="submission" date="2020-05" db="EMBL/GenBank/DDBJ databases">
        <authorList>
            <person name="Chiriac C."/>
            <person name="Salcher M."/>
            <person name="Ghai R."/>
            <person name="Kavagutti S V."/>
        </authorList>
    </citation>
    <scope>NUCLEOTIDE SEQUENCE</scope>
</reference>
<dbReference type="AlphaFoldDB" id="A0A6J7DUB5"/>
<accession>A0A6J7DUB5</accession>
<keyword evidence="1" id="KW-0812">Transmembrane</keyword>
<keyword evidence="1" id="KW-0472">Membrane</keyword>
<name>A0A6J7DUB5_9ZZZZ</name>
<dbReference type="EMBL" id="CAFBLH010000033">
    <property type="protein sequence ID" value="CAB4871939.1"/>
    <property type="molecule type" value="Genomic_DNA"/>
</dbReference>
<evidence type="ECO:0000313" key="2">
    <source>
        <dbReference type="EMBL" id="CAB4871939.1"/>
    </source>
</evidence>
<organism evidence="2">
    <name type="scientific">freshwater metagenome</name>
    <dbReference type="NCBI Taxonomy" id="449393"/>
    <lineage>
        <taxon>unclassified sequences</taxon>
        <taxon>metagenomes</taxon>
        <taxon>ecological metagenomes</taxon>
    </lineage>
</organism>
<keyword evidence="1" id="KW-1133">Transmembrane helix</keyword>